<protein>
    <submittedName>
        <fullName evidence="1">Uncharacterized protein</fullName>
    </submittedName>
</protein>
<accession>A0A553W9N5</accession>
<dbReference type="EMBL" id="VKKU01000002">
    <property type="protein sequence ID" value="TSB01392.1"/>
    <property type="molecule type" value="Genomic_DNA"/>
</dbReference>
<comment type="caution">
    <text evidence="1">The sequence shown here is derived from an EMBL/GenBank/DDBJ whole genome shotgun (WGS) entry which is preliminary data.</text>
</comment>
<gene>
    <name evidence="1" type="ORF">FOM92_09295</name>
</gene>
<dbReference type="Proteomes" id="UP000320160">
    <property type="component" value="Unassembled WGS sequence"/>
</dbReference>
<dbReference type="OrthoDB" id="7594654at2"/>
<reference evidence="1 2" key="1">
    <citation type="submission" date="2019-07" db="EMBL/GenBank/DDBJ databases">
        <authorList>
            <person name="Park M."/>
        </authorList>
    </citation>
    <scope>NUCLEOTIDE SEQUENCE [LARGE SCALE GENOMIC DNA]</scope>
    <source>
        <strain evidence="1 2">KCTC32445</strain>
    </source>
</reference>
<dbReference type="AlphaFoldDB" id="A0A553W9N5"/>
<proteinExistence type="predicted"/>
<evidence type="ECO:0000313" key="1">
    <source>
        <dbReference type="EMBL" id="TSB01392.1"/>
    </source>
</evidence>
<name>A0A553W9N5_9SPHN</name>
<evidence type="ECO:0000313" key="2">
    <source>
        <dbReference type="Proteomes" id="UP000320160"/>
    </source>
</evidence>
<organism evidence="1 2">
    <name type="scientific">Sphingorhabdus contaminans</name>
    <dbReference type="NCBI Taxonomy" id="1343899"/>
    <lineage>
        <taxon>Bacteria</taxon>
        <taxon>Pseudomonadati</taxon>
        <taxon>Pseudomonadota</taxon>
        <taxon>Alphaproteobacteria</taxon>
        <taxon>Sphingomonadales</taxon>
        <taxon>Sphingomonadaceae</taxon>
        <taxon>Sphingorhabdus</taxon>
    </lineage>
</organism>
<keyword evidence="2" id="KW-1185">Reference proteome</keyword>
<sequence>MPRLMHKRGTRAQIDAASLAHNLRSGEIYLLTDEDRLTVGTGPDSHQPLARQGEGGDPWTWQRLQADVVNSTTNLAPVTGLSFIAAPDRSYIVEVFGAFQSAAATTGLAMALDIPSGTVIGHMTTVTTGTTVGVVEQIADNSTTNVTPATRVANQDTPLFARFHVVCGPAGGPVQLQFRSEVAASAITIRGGLTLLGFRAI</sequence>
<dbReference type="RefSeq" id="WP_143776602.1">
    <property type="nucleotide sequence ID" value="NZ_VKKU01000002.1"/>
</dbReference>